<keyword evidence="1" id="KW-0812">Transmembrane</keyword>
<keyword evidence="2" id="KW-0378">Hydrolase</keyword>
<evidence type="ECO:0000313" key="3">
    <source>
        <dbReference type="Proteomes" id="UP000237718"/>
    </source>
</evidence>
<dbReference type="EMBL" id="PVUF01000010">
    <property type="protein sequence ID" value="PRZ46473.1"/>
    <property type="molecule type" value="Genomic_DNA"/>
</dbReference>
<dbReference type="GO" id="GO:0006508">
    <property type="term" value="P:proteolysis"/>
    <property type="evidence" value="ECO:0007669"/>
    <property type="project" value="UniProtKB-KW"/>
</dbReference>
<keyword evidence="1" id="KW-1133">Transmembrane helix</keyword>
<feature type="transmembrane region" description="Helical" evidence="1">
    <location>
        <begin position="37"/>
        <end position="55"/>
    </location>
</feature>
<gene>
    <name evidence="2" type="ORF">CLV89_110145</name>
</gene>
<dbReference type="NCBIfam" id="TIGR02281">
    <property type="entry name" value="clan_AA_DTGA"/>
    <property type="match status" value="1"/>
</dbReference>
<dbReference type="InterPro" id="IPR011969">
    <property type="entry name" value="Clan_AA_Asp_peptidase_C"/>
</dbReference>
<dbReference type="AlphaFoldDB" id="A0A2T1AD05"/>
<proteinExistence type="predicted"/>
<keyword evidence="2" id="KW-0645">Protease</keyword>
<feature type="transmembrane region" description="Helical" evidence="1">
    <location>
        <begin position="6"/>
        <end position="25"/>
    </location>
</feature>
<dbReference type="CDD" id="cd05483">
    <property type="entry name" value="retropepsin_like_bacteria"/>
    <property type="match status" value="1"/>
</dbReference>
<dbReference type="Gene3D" id="2.40.70.10">
    <property type="entry name" value="Acid Proteases"/>
    <property type="match status" value="1"/>
</dbReference>
<sequence length="193" mass="20951">MTSDDMGQMIYLVVLLAAVGSWVFVQNRQSLGKTAQQLAIWALIFLGVIAAYGLWGDIRSTVAPQQAVMSDGGQISVPRSRDGHYYLTLQINEQPVSFLVDTGASEMVLNAESAARVGIETEDLAYLGRAMTANGEVRTARIKLDSVGLGGIVDRNVSAWVNEGALEQSLLGMGYLQRFSGLEIRNNELLLTR</sequence>
<dbReference type="OrthoDB" id="7595324at2"/>
<dbReference type="InterPro" id="IPR034122">
    <property type="entry name" value="Retropepsin-like_bacterial"/>
</dbReference>
<dbReference type="SUPFAM" id="SSF50630">
    <property type="entry name" value="Acid proteases"/>
    <property type="match status" value="1"/>
</dbReference>
<keyword evidence="1" id="KW-0472">Membrane</keyword>
<dbReference type="InterPro" id="IPR021109">
    <property type="entry name" value="Peptidase_aspartic_dom_sf"/>
</dbReference>
<reference evidence="2 3" key="1">
    <citation type="submission" date="2018-03" db="EMBL/GenBank/DDBJ databases">
        <title>Genomic Encyclopedia of Archaeal and Bacterial Type Strains, Phase II (KMG-II): from individual species to whole genera.</title>
        <authorList>
            <person name="Goeker M."/>
        </authorList>
    </citation>
    <scope>NUCLEOTIDE SEQUENCE [LARGE SCALE GENOMIC DNA]</scope>
    <source>
        <strain evidence="2 3">DSM 25328</strain>
    </source>
</reference>
<dbReference type="Proteomes" id="UP000237718">
    <property type="component" value="Unassembled WGS sequence"/>
</dbReference>
<comment type="caution">
    <text evidence="2">The sequence shown here is derived from an EMBL/GenBank/DDBJ whole genome shotgun (WGS) entry which is preliminary data.</text>
</comment>
<evidence type="ECO:0000256" key="1">
    <source>
        <dbReference type="SAM" id="Phobius"/>
    </source>
</evidence>
<protein>
    <submittedName>
        <fullName evidence="2">Aspartyl protease family protein</fullName>
    </submittedName>
</protein>
<evidence type="ECO:0000313" key="2">
    <source>
        <dbReference type="EMBL" id="PRZ46473.1"/>
    </source>
</evidence>
<name>A0A2T1AD05_TRISK</name>
<dbReference type="GO" id="GO:0008233">
    <property type="term" value="F:peptidase activity"/>
    <property type="evidence" value="ECO:0007669"/>
    <property type="project" value="UniProtKB-KW"/>
</dbReference>
<accession>A0A2T1AD05</accession>
<dbReference type="RefSeq" id="WP_106164585.1">
    <property type="nucleotide sequence ID" value="NZ_PVUF01000010.1"/>
</dbReference>
<dbReference type="Pfam" id="PF13975">
    <property type="entry name" value="gag-asp_proteas"/>
    <property type="match status" value="1"/>
</dbReference>
<organism evidence="2 3">
    <name type="scientific">Tritonibacter scottomollicae</name>
    <name type="common">Epibacterium scottomollicae</name>
    <dbReference type="NCBI Taxonomy" id="483013"/>
    <lineage>
        <taxon>Bacteria</taxon>
        <taxon>Pseudomonadati</taxon>
        <taxon>Pseudomonadota</taxon>
        <taxon>Alphaproteobacteria</taxon>
        <taxon>Rhodobacterales</taxon>
        <taxon>Paracoccaceae</taxon>
        <taxon>Tritonibacter</taxon>
    </lineage>
</organism>